<reference evidence="8" key="1">
    <citation type="submission" date="2021-07" db="EMBL/GenBank/DDBJ databases">
        <title>Draft genome of Mortierella alpina, strain LL118, isolated from an aspen leaf litter sample.</title>
        <authorList>
            <person name="Yang S."/>
            <person name="Vinatzer B.A."/>
        </authorList>
    </citation>
    <scope>NUCLEOTIDE SEQUENCE</scope>
    <source>
        <strain evidence="8">LL118</strain>
    </source>
</reference>
<dbReference type="Gene3D" id="3.90.79.10">
    <property type="entry name" value="Nucleoside Triphosphate Pyrophosphohydrolase"/>
    <property type="match status" value="1"/>
</dbReference>
<feature type="region of interest" description="Disordered" evidence="6">
    <location>
        <begin position="391"/>
        <end position="427"/>
    </location>
</feature>
<comment type="cofactor">
    <cofactor evidence="1">
        <name>Mg(2+)</name>
        <dbReference type="ChEBI" id="CHEBI:18420"/>
    </cofactor>
</comment>
<evidence type="ECO:0000313" key="9">
    <source>
        <dbReference type="Proteomes" id="UP000717515"/>
    </source>
</evidence>
<keyword evidence="3" id="KW-0479">Metal-binding</keyword>
<keyword evidence="5" id="KW-0460">Magnesium</keyword>
<dbReference type="Gene3D" id="3.90.70.10">
    <property type="entry name" value="Cysteine proteinases"/>
    <property type="match status" value="1"/>
</dbReference>
<feature type="compositionally biased region" description="Polar residues" evidence="6">
    <location>
        <begin position="13"/>
        <end position="30"/>
    </location>
</feature>
<evidence type="ECO:0000256" key="4">
    <source>
        <dbReference type="ARBA" id="ARBA00022801"/>
    </source>
</evidence>
<comment type="similarity">
    <text evidence="2">Belongs to the Nudix hydrolase family.</text>
</comment>
<dbReference type="GO" id="GO:0008413">
    <property type="term" value="F:8-oxo-7,8-dihydroguanosine triphosphate pyrophosphatase activity"/>
    <property type="evidence" value="ECO:0007669"/>
    <property type="project" value="TreeGrafter"/>
</dbReference>
<dbReference type="Proteomes" id="UP000717515">
    <property type="component" value="Unassembled WGS sequence"/>
</dbReference>
<dbReference type="GO" id="GO:0005737">
    <property type="term" value="C:cytoplasm"/>
    <property type="evidence" value="ECO:0007669"/>
    <property type="project" value="TreeGrafter"/>
</dbReference>
<keyword evidence="4" id="KW-0378">Hydrolase</keyword>
<feature type="region of interest" description="Disordered" evidence="6">
    <location>
        <begin position="245"/>
        <end position="270"/>
    </location>
</feature>
<evidence type="ECO:0000256" key="2">
    <source>
        <dbReference type="ARBA" id="ARBA00005582"/>
    </source>
</evidence>
<evidence type="ECO:0000259" key="7">
    <source>
        <dbReference type="PROSITE" id="PS51462"/>
    </source>
</evidence>
<evidence type="ECO:0000256" key="1">
    <source>
        <dbReference type="ARBA" id="ARBA00001946"/>
    </source>
</evidence>
<organism evidence="8 9">
    <name type="scientific">Mortierella alpina</name>
    <name type="common">Oleaginous fungus</name>
    <name type="synonym">Mortierella renispora</name>
    <dbReference type="NCBI Taxonomy" id="64518"/>
    <lineage>
        <taxon>Eukaryota</taxon>
        <taxon>Fungi</taxon>
        <taxon>Fungi incertae sedis</taxon>
        <taxon>Mucoromycota</taxon>
        <taxon>Mortierellomycotina</taxon>
        <taxon>Mortierellomycetes</taxon>
        <taxon>Mortierellales</taxon>
        <taxon>Mortierellaceae</taxon>
        <taxon>Mortierella</taxon>
    </lineage>
</organism>
<dbReference type="PANTHER" id="PTHR43758">
    <property type="entry name" value="7,8-DIHYDRO-8-OXOGUANINE TRIPHOSPHATASE"/>
    <property type="match status" value="1"/>
</dbReference>
<dbReference type="AlphaFoldDB" id="A0A9P8A1H1"/>
<dbReference type="GO" id="GO:0042262">
    <property type="term" value="P:DNA protection"/>
    <property type="evidence" value="ECO:0007669"/>
    <property type="project" value="TreeGrafter"/>
</dbReference>
<feature type="compositionally biased region" description="Basic and acidic residues" evidence="6">
    <location>
        <begin position="391"/>
        <end position="421"/>
    </location>
</feature>
<evidence type="ECO:0000256" key="6">
    <source>
        <dbReference type="SAM" id="MobiDB-lite"/>
    </source>
</evidence>
<dbReference type="Pfam" id="PF00293">
    <property type="entry name" value="NUDIX"/>
    <property type="match status" value="1"/>
</dbReference>
<dbReference type="EMBL" id="JAIFTL010000234">
    <property type="protein sequence ID" value="KAG9321061.1"/>
    <property type="molecule type" value="Genomic_DNA"/>
</dbReference>
<evidence type="ECO:0000256" key="3">
    <source>
        <dbReference type="ARBA" id="ARBA00022723"/>
    </source>
</evidence>
<dbReference type="PROSITE" id="PS51462">
    <property type="entry name" value="NUDIX"/>
    <property type="match status" value="1"/>
</dbReference>
<feature type="domain" description="Nudix hydrolase" evidence="7">
    <location>
        <begin position="48"/>
        <end position="230"/>
    </location>
</feature>
<name>A0A9P8A1H1_MORAP</name>
<dbReference type="InterPro" id="IPR000086">
    <property type="entry name" value="NUDIX_hydrolase_dom"/>
</dbReference>
<dbReference type="PANTHER" id="PTHR43758:SF2">
    <property type="entry name" value="OXIDIZED PURINE NUCLEOSIDE TRIPHOSPHATE HYDROLASE"/>
    <property type="match status" value="1"/>
</dbReference>
<feature type="region of interest" description="Disordered" evidence="6">
    <location>
        <begin position="1"/>
        <end position="30"/>
    </location>
</feature>
<dbReference type="InterPro" id="IPR038765">
    <property type="entry name" value="Papain-like_cys_pep_sf"/>
</dbReference>
<evidence type="ECO:0000313" key="8">
    <source>
        <dbReference type="EMBL" id="KAG9321061.1"/>
    </source>
</evidence>
<dbReference type="InterPro" id="IPR015797">
    <property type="entry name" value="NUDIX_hydrolase-like_dom_sf"/>
</dbReference>
<feature type="compositionally biased region" description="Basic and acidic residues" evidence="6">
    <location>
        <begin position="1"/>
        <end position="12"/>
    </location>
</feature>
<dbReference type="SUPFAM" id="SSF54001">
    <property type="entry name" value="Cysteine proteinases"/>
    <property type="match status" value="1"/>
</dbReference>
<accession>A0A9P8A1H1</accession>
<protein>
    <recommendedName>
        <fullName evidence="7">Nudix hydrolase domain-containing protein</fullName>
    </recommendedName>
</protein>
<sequence length="532" mass="60364">MTISKESSEATSKRSAFPETRSSSKGTLDTQGMDDKAITAFDLETLRIRKIFTLIFIHDKDSDQLLLGKKLRGPLLGQWNGFGGKVERGLDQSIAQSAARELQEEAFIRAPLFPIGFIQWVVASSKDSQDPYDETYRDVMVVYKAHSIETFCQDPAPHSPLSSDPYISSSPAVSSVHYLQPLPSDQPRQALPTEFMPSDEMAPAWWPIDHLPWESMRINHQVWYPFLLADRPFAGLYWYETRSSFPGDEGQDDKQSTEKQPLRKENAQRETSKEIWVEDLGKRCFQFGRRRIGSSQYHIQDRLEENQQLLAGFALRLGLTNACYKGGVADTLQDREGRKLGSAPVPNDSIDEGWLDGAIAKAQEDWLRLVKGSKELEQTIQQVKEDLLAKEDRERRKREQQQDDQGREPTEDHVPSARDNELGDGSQVTQLTLAELSGFKDRIDYCHQTDIEMDLSPIEFTPVRSRRTTKHSMIAKPPQTLCMHLNRSMITPTGQMSKNSCKVQFGSQLDFTPFTTSGHLTTVATKSMSTRR</sequence>
<proteinExistence type="inferred from homology"/>
<gene>
    <name evidence="8" type="ORF">KVV02_000675</name>
</gene>
<dbReference type="GO" id="GO:0046872">
    <property type="term" value="F:metal ion binding"/>
    <property type="evidence" value="ECO:0007669"/>
    <property type="project" value="UniProtKB-KW"/>
</dbReference>
<evidence type="ECO:0000256" key="5">
    <source>
        <dbReference type="ARBA" id="ARBA00022842"/>
    </source>
</evidence>
<comment type="caution">
    <text evidence="8">The sequence shown here is derived from an EMBL/GenBank/DDBJ whole genome shotgun (WGS) entry which is preliminary data.</text>
</comment>
<dbReference type="SUPFAM" id="SSF55811">
    <property type="entry name" value="Nudix"/>
    <property type="match status" value="1"/>
</dbReference>
<feature type="compositionally biased region" description="Basic and acidic residues" evidence="6">
    <location>
        <begin position="252"/>
        <end position="270"/>
    </location>
</feature>